<dbReference type="Proteomes" id="UP000663852">
    <property type="component" value="Unassembled WGS sequence"/>
</dbReference>
<dbReference type="Proteomes" id="UP000663828">
    <property type="component" value="Unassembled WGS sequence"/>
</dbReference>
<dbReference type="EMBL" id="CAJNOR010002217">
    <property type="protein sequence ID" value="CAF1264002.1"/>
    <property type="molecule type" value="Genomic_DNA"/>
</dbReference>
<organism evidence="3 5">
    <name type="scientific">Adineta ricciae</name>
    <name type="common">Rotifer</name>
    <dbReference type="NCBI Taxonomy" id="249248"/>
    <lineage>
        <taxon>Eukaryota</taxon>
        <taxon>Metazoa</taxon>
        <taxon>Spiralia</taxon>
        <taxon>Gnathifera</taxon>
        <taxon>Rotifera</taxon>
        <taxon>Eurotatoria</taxon>
        <taxon>Bdelloidea</taxon>
        <taxon>Adinetida</taxon>
        <taxon>Adinetidae</taxon>
        <taxon>Adineta</taxon>
    </lineage>
</organism>
<feature type="transmembrane region" description="Helical" evidence="1">
    <location>
        <begin position="84"/>
        <end position="107"/>
    </location>
</feature>
<proteinExistence type="predicted"/>
<protein>
    <recommendedName>
        <fullName evidence="6">Dolichol kinase</fullName>
    </recommendedName>
</protein>
<keyword evidence="1" id="KW-1133">Transmembrane helix</keyword>
<reference evidence="3" key="1">
    <citation type="submission" date="2021-02" db="EMBL/GenBank/DDBJ databases">
        <authorList>
            <person name="Nowell W R."/>
        </authorList>
    </citation>
    <scope>NUCLEOTIDE SEQUENCE</scope>
</reference>
<evidence type="ECO:0000313" key="5">
    <source>
        <dbReference type="Proteomes" id="UP000663852"/>
    </source>
</evidence>
<evidence type="ECO:0000313" key="2">
    <source>
        <dbReference type="EMBL" id="CAF1264002.1"/>
    </source>
</evidence>
<feature type="transmembrane region" description="Helical" evidence="1">
    <location>
        <begin position="266"/>
        <end position="288"/>
    </location>
</feature>
<feature type="transmembrane region" description="Helical" evidence="1">
    <location>
        <begin position="234"/>
        <end position="254"/>
    </location>
</feature>
<feature type="transmembrane region" description="Helical" evidence="1">
    <location>
        <begin position="334"/>
        <end position="352"/>
    </location>
</feature>
<dbReference type="OrthoDB" id="10053152at2759"/>
<keyword evidence="1" id="KW-0472">Membrane</keyword>
<comment type="caution">
    <text evidence="3">The sequence shown here is derived from an EMBL/GenBank/DDBJ whole genome shotgun (WGS) entry which is preliminary data.</text>
</comment>
<evidence type="ECO:0008006" key="6">
    <source>
        <dbReference type="Google" id="ProtNLM"/>
    </source>
</evidence>
<name>A0A815AZR0_ADIRI</name>
<feature type="transmembrane region" description="Helical" evidence="1">
    <location>
        <begin position="119"/>
        <end position="140"/>
    </location>
</feature>
<keyword evidence="4" id="KW-1185">Reference proteome</keyword>
<keyword evidence="1" id="KW-0812">Transmembrane</keyword>
<accession>A0A815AZR0</accession>
<feature type="transmembrane region" description="Helical" evidence="1">
    <location>
        <begin position="309"/>
        <end position="328"/>
    </location>
</feature>
<evidence type="ECO:0000256" key="1">
    <source>
        <dbReference type="SAM" id="Phobius"/>
    </source>
</evidence>
<dbReference type="EMBL" id="CAJNOJ010000189">
    <property type="protein sequence ID" value="CAF1265141.1"/>
    <property type="molecule type" value="Genomic_DNA"/>
</dbReference>
<feature type="transmembrane region" description="Helical" evidence="1">
    <location>
        <begin position="359"/>
        <end position="375"/>
    </location>
</feature>
<evidence type="ECO:0000313" key="3">
    <source>
        <dbReference type="EMBL" id="CAF1265141.1"/>
    </source>
</evidence>
<feature type="transmembrane region" description="Helical" evidence="1">
    <location>
        <begin position="6"/>
        <end position="30"/>
    </location>
</feature>
<dbReference type="AlphaFoldDB" id="A0A815AZR0"/>
<feature type="transmembrane region" description="Helical" evidence="1">
    <location>
        <begin position="185"/>
        <end position="207"/>
    </location>
</feature>
<gene>
    <name evidence="3" type="ORF">EDS130_LOCUS28724</name>
    <name evidence="2" type="ORF">XAT740_LOCUS26933</name>
</gene>
<sequence length="376" mass="43689">MGTDEINLAVLIALNILIIPLTWFILRIVIKPKTVQKPDITDEHSSLVINEEEKDETNTKNIRYIHEGESAGEYSKKWTSTYDLVFLILMVCFLIILSILTSIYIPSFWTEWKFWLKQIFAFIFIMFVVFCGGLLCRHYCQIDEHGYIITNRSSHFKVNYTKKIQHLAVHVIPLVISTHKSDHSILYNLISLTWSYYTVLLTNLILIKPLRERSTFLMTQFNSIDRPEDRPHTLMWVTLCNNVPTYAVTIFFRWLFNIYGFDMNAVFIFTLVNTVGDGLAEPVGIYFGKHRYKTRGCFNRTRYERSFEGSACVFISAVFFTSIFSFTFRSYLQIWITLLILPISMTVAEATSPHTCDSAFIHGVGGLIIFFVLLFV</sequence>
<evidence type="ECO:0000313" key="4">
    <source>
        <dbReference type="Proteomes" id="UP000663828"/>
    </source>
</evidence>